<keyword evidence="6" id="KW-0966">Cell projection</keyword>
<protein>
    <recommendedName>
        <fullName evidence="3 5">Flagellar hook-basal body complex protein FliE</fullName>
    </recommendedName>
</protein>
<reference evidence="6 7" key="2">
    <citation type="submission" date="2014-09" db="EMBL/GenBank/DDBJ databases">
        <authorList>
            <consortium name="NBRP consortium"/>
            <person name="Sawabe T."/>
            <person name="Meirelles P."/>
            <person name="Nakanishi M."/>
            <person name="Sayaka M."/>
            <person name="Hattori M."/>
            <person name="Ohkuma M."/>
        </authorList>
    </citation>
    <scope>NUCLEOTIDE SEQUENCE [LARGE SCALE GENOMIC DNA]</scope>
    <source>
        <strain evidence="6 7">JCM 19240</strain>
    </source>
</reference>
<accession>A0A090T3C7</accession>
<dbReference type="AlphaFoldDB" id="A0A090T3C7"/>
<dbReference type="EMBL" id="BBMT01000005">
    <property type="protein sequence ID" value="GAL34466.1"/>
    <property type="molecule type" value="Genomic_DNA"/>
</dbReference>
<sequence>MDKINVIALQQEMLEKMAQHSTIAANPLSTPNVNVPSSSSVAKVTESSAIDNSLHFGQALKGVLDTVNTYQQHASERVTAVELGHSDDLLGATIASQKAGLSFNALMQVRNKMVSNFESIIKMPI</sequence>
<comment type="subcellular location">
    <subcellularLocation>
        <location evidence="1 5">Bacterial flagellum basal body</location>
    </subcellularLocation>
</comment>
<dbReference type="PANTHER" id="PTHR34653:SF1">
    <property type="entry name" value="FLAGELLAR HOOK-BASAL BODY COMPLEX PROTEIN FLIE"/>
    <property type="match status" value="1"/>
</dbReference>
<evidence type="ECO:0000256" key="5">
    <source>
        <dbReference type="HAMAP-Rule" id="MF_00724"/>
    </source>
</evidence>
<proteinExistence type="inferred from homology"/>
<dbReference type="GO" id="GO:0009425">
    <property type="term" value="C:bacterial-type flagellum basal body"/>
    <property type="evidence" value="ECO:0007669"/>
    <property type="project" value="UniProtKB-SubCell"/>
</dbReference>
<dbReference type="GO" id="GO:0071973">
    <property type="term" value="P:bacterial-type flagellum-dependent cell motility"/>
    <property type="evidence" value="ECO:0007669"/>
    <property type="project" value="InterPro"/>
</dbReference>
<dbReference type="GO" id="GO:0005198">
    <property type="term" value="F:structural molecule activity"/>
    <property type="evidence" value="ECO:0007669"/>
    <property type="project" value="InterPro"/>
</dbReference>
<keyword evidence="4 5" id="KW-0975">Bacterial flagellum</keyword>
<evidence type="ECO:0000313" key="6">
    <source>
        <dbReference type="EMBL" id="GAL34466.1"/>
    </source>
</evidence>
<dbReference type="PRINTS" id="PR01006">
    <property type="entry name" value="FLGHOOKFLIE"/>
</dbReference>
<evidence type="ECO:0000313" key="7">
    <source>
        <dbReference type="Proteomes" id="UP000029224"/>
    </source>
</evidence>
<comment type="similarity">
    <text evidence="2 5">Belongs to the FliE family.</text>
</comment>
<gene>
    <name evidence="5" type="primary">fliE</name>
    <name evidence="6" type="ORF">JCM19240_4016</name>
</gene>
<evidence type="ECO:0000256" key="3">
    <source>
        <dbReference type="ARBA" id="ARBA00018024"/>
    </source>
</evidence>
<dbReference type="Proteomes" id="UP000029224">
    <property type="component" value="Unassembled WGS sequence"/>
</dbReference>
<dbReference type="PANTHER" id="PTHR34653">
    <property type="match status" value="1"/>
</dbReference>
<keyword evidence="7" id="KW-1185">Reference proteome</keyword>
<evidence type="ECO:0000256" key="2">
    <source>
        <dbReference type="ARBA" id="ARBA00009272"/>
    </source>
</evidence>
<name>A0A090T3C7_9VIBR</name>
<keyword evidence="6" id="KW-0282">Flagellum</keyword>
<comment type="caution">
    <text evidence="6">The sequence shown here is derived from an EMBL/GenBank/DDBJ whole genome shotgun (WGS) entry which is preliminary data.</text>
</comment>
<organism evidence="6 7">
    <name type="scientific">Vibrio maritimus</name>
    <dbReference type="NCBI Taxonomy" id="990268"/>
    <lineage>
        <taxon>Bacteria</taxon>
        <taxon>Pseudomonadati</taxon>
        <taxon>Pseudomonadota</taxon>
        <taxon>Gammaproteobacteria</taxon>
        <taxon>Vibrionales</taxon>
        <taxon>Vibrionaceae</taxon>
        <taxon>Vibrio</taxon>
    </lineage>
</organism>
<keyword evidence="6" id="KW-0969">Cilium</keyword>
<dbReference type="HAMAP" id="MF_00724">
    <property type="entry name" value="FliE"/>
    <property type="match status" value="1"/>
</dbReference>
<dbReference type="GO" id="GO:0003774">
    <property type="term" value="F:cytoskeletal motor activity"/>
    <property type="evidence" value="ECO:0007669"/>
    <property type="project" value="InterPro"/>
</dbReference>
<evidence type="ECO:0000256" key="1">
    <source>
        <dbReference type="ARBA" id="ARBA00004117"/>
    </source>
</evidence>
<dbReference type="InterPro" id="IPR001624">
    <property type="entry name" value="FliE"/>
</dbReference>
<dbReference type="OrthoDB" id="8909229at2"/>
<evidence type="ECO:0000256" key="4">
    <source>
        <dbReference type="ARBA" id="ARBA00023143"/>
    </source>
</evidence>
<dbReference type="Pfam" id="PF02049">
    <property type="entry name" value="FliE"/>
    <property type="match status" value="1"/>
</dbReference>
<reference evidence="6 7" key="1">
    <citation type="submission" date="2014-09" db="EMBL/GenBank/DDBJ databases">
        <title>Vibrio maritimus JCM 19240. (C210) whole genome shotgun sequence.</title>
        <authorList>
            <person name="Sawabe T."/>
            <person name="Meirelles P."/>
            <person name="Nakanishi M."/>
            <person name="Sayaka M."/>
            <person name="Hattori M."/>
            <person name="Ohkuma M."/>
        </authorList>
    </citation>
    <scope>NUCLEOTIDE SEQUENCE [LARGE SCALE GENOMIC DNA]</scope>
    <source>
        <strain evidence="6 7">JCM 19240</strain>
    </source>
</reference>